<dbReference type="SUPFAM" id="SSF56935">
    <property type="entry name" value="Porins"/>
    <property type="match status" value="1"/>
</dbReference>
<sequence>MKHLLLGAALGALTAASAVAQSTDDVIVVTGTRAEGRTALESTAPVDVISAGTLENNGSTELNVALSYALPSFNFPQPAITDGTDHVRPATLRGLGPDQTLVLVNSRRRHASALVNLNGSVGRGSSAVDLNTIPVSAIGRVEVLRDGASAQYGSDAIAGVINVGLREAREGGQVTASFGQYATDIPLVDQPRSASDGDTTSLSGWVGLPLGAEGFLTLSAEYRDREPTNRAGPDTRQQYPSLPGGGLDPREQSFDRINHRFGLSASEALSLFANAGLPINADAELYGWASYQQRDGQGAGFYRRAQDSRNVPAIYPDGFLPYITTDVEDISVLGGVRGDWAEWGYDFSLGYGRNELGYGVENSVNTSMGANSPTSFDAGALIYDQLTANADFQRNYAVDAFAGPLSVAVGLEYRLESYEIEAGEEASYINGGVTGPNGEILATGSQVFPGFQPSNVIDEDRDSIAAYIDLETDVTDRFTVSAAARAESYSDFGETVTGKLAARYQLTDALALRGAVSNGFRAPSLQQAYFTSTSTVFTGTPPVPVEVGTFPATSPVAAALGGEPLEAEESLNISGGLVFAQGGFTLTVDAYAIDIDDRIVLSENLSGPDVEALLVNAGITNITSARFFINGVETETRGVDVVASYGFETADWGDFDLTFGANFTDTEVTDAPTSEVLPGVSLFARREIARFEVGQPENKLIGSVDWSRGPFAGYVRATRFGETVDPGTAADGSGDEVLSPKTIVDAEFSADITDGLNVAFGANNLFDEYPDVTAETPALDGTFSRIFPFSGFSPFGFSGRYVYGRIRYSW</sequence>
<evidence type="ECO:0000256" key="6">
    <source>
        <dbReference type="ARBA" id="ARBA00023136"/>
    </source>
</evidence>
<gene>
    <name evidence="14" type="ORF">GCM10017621_01690</name>
</gene>
<evidence type="ECO:0000259" key="12">
    <source>
        <dbReference type="Pfam" id="PF00593"/>
    </source>
</evidence>
<evidence type="ECO:0000256" key="10">
    <source>
        <dbReference type="SAM" id="MobiDB-lite"/>
    </source>
</evidence>
<reference evidence="14" key="2">
    <citation type="submission" date="2023-01" db="EMBL/GenBank/DDBJ databases">
        <authorList>
            <person name="Sun Q."/>
            <person name="Evtushenko L."/>
        </authorList>
    </citation>
    <scope>NUCLEOTIDE SEQUENCE</scope>
    <source>
        <strain evidence="14">VKM B-1513</strain>
    </source>
</reference>
<keyword evidence="5 9" id="KW-0798">TonB box</keyword>
<dbReference type="InterPro" id="IPR039426">
    <property type="entry name" value="TonB-dep_rcpt-like"/>
</dbReference>
<protein>
    <submittedName>
        <fullName evidence="14">TonB-dependent receptor</fullName>
    </submittedName>
</protein>
<evidence type="ECO:0000256" key="2">
    <source>
        <dbReference type="ARBA" id="ARBA00022448"/>
    </source>
</evidence>
<evidence type="ECO:0000256" key="3">
    <source>
        <dbReference type="ARBA" id="ARBA00022452"/>
    </source>
</evidence>
<dbReference type="Proteomes" id="UP001143486">
    <property type="component" value="Unassembled WGS sequence"/>
</dbReference>
<keyword evidence="3 8" id="KW-1134">Transmembrane beta strand</keyword>
<evidence type="ECO:0000256" key="1">
    <source>
        <dbReference type="ARBA" id="ARBA00004571"/>
    </source>
</evidence>
<organism evidence="14 15">
    <name type="scientific">Maricaulis virginensis</name>
    <dbReference type="NCBI Taxonomy" id="144022"/>
    <lineage>
        <taxon>Bacteria</taxon>
        <taxon>Pseudomonadati</taxon>
        <taxon>Pseudomonadota</taxon>
        <taxon>Alphaproteobacteria</taxon>
        <taxon>Maricaulales</taxon>
        <taxon>Maricaulaceae</taxon>
        <taxon>Maricaulis</taxon>
    </lineage>
</organism>
<dbReference type="Gene3D" id="2.40.170.20">
    <property type="entry name" value="TonB-dependent receptor, beta-barrel domain"/>
    <property type="match status" value="1"/>
</dbReference>
<keyword evidence="4 8" id="KW-0812">Transmembrane</keyword>
<keyword evidence="11" id="KW-0732">Signal</keyword>
<dbReference type="AlphaFoldDB" id="A0A9W6IKK4"/>
<dbReference type="PROSITE" id="PS52016">
    <property type="entry name" value="TONB_DEPENDENT_REC_3"/>
    <property type="match status" value="1"/>
</dbReference>
<dbReference type="InterPro" id="IPR036942">
    <property type="entry name" value="Beta-barrel_TonB_sf"/>
</dbReference>
<keyword evidence="2 8" id="KW-0813">Transport</keyword>
<feature type="domain" description="TonB-dependent receptor-like beta-barrel" evidence="12">
    <location>
        <begin position="282"/>
        <end position="765"/>
    </location>
</feature>
<dbReference type="GO" id="GO:0009279">
    <property type="term" value="C:cell outer membrane"/>
    <property type="evidence" value="ECO:0007669"/>
    <property type="project" value="UniProtKB-SubCell"/>
</dbReference>
<feature type="chain" id="PRO_5040865393" evidence="11">
    <location>
        <begin position="21"/>
        <end position="810"/>
    </location>
</feature>
<reference evidence="14" key="1">
    <citation type="journal article" date="2014" name="Int. J. Syst. Evol. Microbiol.">
        <title>Complete genome sequence of Corynebacterium casei LMG S-19264T (=DSM 44701T), isolated from a smear-ripened cheese.</title>
        <authorList>
            <consortium name="US DOE Joint Genome Institute (JGI-PGF)"/>
            <person name="Walter F."/>
            <person name="Albersmeier A."/>
            <person name="Kalinowski J."/>
            <person name="Ruckert C."/>
        </authorList>
    </citation>
    <scope>NUCLEOTIDE SEQUENCE</scope>
    <source>
        <strain evidence="14">VKM B-1513</strain>
    </source>
</reference>
<dbReference type="PANTHER" id="PTHR47234">
    <property type="match status" value="1"/>
</dbReference>
<dbReference type="InterPro" id="IPR012910">
    <property type="entry name" value="Plug_dom"/>
</dbReference>
<dbReference type="PANTHER" id="PTHR47234:SF3">
    <property type="entry name" value="SECRETIN_TONB SHORT N-TERMINAL DOMAIN-CONTAINING PROTEIN"/>
    <property type="match status" value="1"/>
</dbReference>
<dbReference type="InterPro" id="IPR000531">
    <property type="entry name" value="Beta-barrel_TonB"/>
</dbReference>
<evidence type="ECO:0000256" key="8">
    <source>
        <dbReference type="PROSITE-ProRule" id="PRU01360"/>
    </source>
</evidence>
<feature type="region of interest" description="Disordered" evidence="10">
    <location>
        <begin position="225"/>
        <end position="248"/>
    </location>
</feature>
<evidence type="ECO:0000256" key="11">
    <source>
        <dbReference type="SAM" id="SignalP"/>
    </source>
</evidence>
<comment type="caution">
    <text evidence="14">The sequence shown here is derived from an EMBL/GenBank/DDBJ whole genome shotgun (WGS) entry which is preliminary data.</text>
</comment>
<comment type="similarity">
    <text evidence="8 9">Belongs to the TonB-dependent receptor family.</text>
</comment>
<evidence type="ECO:0000313" key="15">
    <source>
        <dbReference type="Proteomes" id="UP001143486"/>
    </source>
</evidence>
<evidence type="ECO:0000256" key="9">
    <source>
        <dbReference type="RuleBase" id="RU003357"/>
    </source>
</evidence>
<evidence type="ECO:0000313" key="14">
    <source>
        <dbReference type="EMBL" id="GLK50661.1"/>
    </source>
</evidence>
<evidence type="ECO:0000256" key="7">
    <source>
        <dbReference type="ARBA" id="ARBA00023237"/>
    </source>
</evidence>
<dbReference type="InterPro" id="IPR037066">
    <property type="entry name" value="Plug_dom_sf"/>
</dbReference>
<dbReference type="Pfam" id="PF00593">
    <property type="entry name" value="TonB_dep_Rec_b-barrel"/>
    <property type="match status" value="1"/>
</dbReference>
<dbReference type="Pfam" id="PF07715">
    <property type="entry name" value="Plug"/>
    <property type="match status" value="1"/>
</dbReference>
<evidence type="ECO:0000256" key="5">
    <source>
        <dbReference type="ARBA" id="ARBA00023077"/>
    </source>
</evidence>
<name>A0A9W6IKK4_9PROT</name>
<dbReference type="EMBL" id="BSFE01000001">
    <property type="protein sequence ID" value="GLK50661.1"/>
    <property type="molecule type" value="Genomic_DNA"/>
</dbReference>
<evidence type="ECO:0000256" key="4">
    <source>
        <dbReference type="ARBA" id="ARBA00022692"/>
    </source>
</evidence>
<keyword evidence="7 8" id="KW-0998">Cell outer membrane</keyword>
<evidence type="ECO:0000259" key="13">
    <source>
        <dbReference type="Pfam" id="PF07715"/>
    </source>
</evidence>
<proteinExistence type="inferred from homology"/>
<keyword evidence="14" id="KW-0675">Receptor</keyword>
<dbReference type="CDD" id="cd01347">
    <property type="entry name" value="ligand_gated_channel"/>
    <property type="match status" value="1"/>
</dbReference>
<feature type="domain" description="TonB-dependent receptor plug" evidence="13">
    <location>
        <begin position="40"/>
        <end position="160"/>
    </location>
</feature>
<accession>A0A9W6IKK4</accession>
<keyword evidence="15" id="KW-1185">Reference proteome</keyword>
<keyword evidence="6 8" id="KW-0472">Membrane</keyword>
<dbReference type="Gene3D" id="2.170.130.10">
    <property type="entry name" value="TonB-dependent receptor, plug domain"/>
    <property type="match status" value="1"/>
</dbReference>
<comment type="subcellular location">
    <subcellularLocation>
        <location evidence="1 8">Cell outer membrane</location>
        <topology evidence="1 8">Multi-pass membrane protein</topology>
    </subcellularLocation>
</comment>
<feature type="signal peptide" evidence="11">
    <location>
        <begin position="1"/>
        <end position="20"/>
    </location>
</feature>
<dbReference type="RefSeq" id="WP_271185060.1">
    <property type="nucleotide sequence ID" value="NZ_BSFE01000001.1"/>
</dbReference>